<dbReference type="Proteomes" id="UP001151532">
    <property type="component" value="Chromosome 18"/>
</dbReference>
<gene>
    <name evidence="1" type="ORF">OIU79_003590</name>
</gene>
<evidence type="ECO:0000313" key="1">
    <source>
        <dbReference type="EMBL" id="KAJ6732516.1"/>
    </source>
</evidence>
<accession>A0A9Q0UM57</accession>
<reference evidence="1" key="1">
    <citation type="submission" date="2022-11" db="EMBL/GenBank/DDBJ databases">
        <authorList>
            <person name="Hyden B.L."/>
            <person name="Feng K."/>
            <person name="Yates T."/>
            <person name="Jawdy S."/>
            <person name="Smart L.B."/>
            <person name="Muchero W."/>
        </authorList>
    </citation>
    <scope>NUCLEOTIDE SEQUENCE</scope>
    <source>
        <tissue evidence="1">Shoot tip</tissue>
    </source>
</reference>
<reference evidence="1" key="2">
    <citation type="journal article" date="2023" name="Int. J. Mol. Sci.">
        <title>De Novo Assembly and Annotation of 11 Diverse Shrub Willow (Salix) Genomes Reveals Novel Gene Organization in Sex-Linked Regions.</title>
        <authorList>
            <person name="Hyden B."/>
            <person name="Feng K."/>
            <person name="Yates T.B."/>
            <person name="Jawdy S."/>
            <person name="Cereghino C."/>
            <person name="Smart L.B."/>
            <person name="Muchero W."/>
        </authorList>
    </citation>
    <scope>NUCLEOTIDE SEQUENCE</scope>
    <source>
        <tissue evidence="1">Shoot tip</tissue>
    </source>
</reference>
<keyword evidence="2" id="KW-1185">Reference proteome</keyword>
<comment type="caution">
    <text evidence="1">The sequence shown here is derived from an EMBL/GenBank/DDBJ whole genome shotgun (WGS) entry which is preliminary data.</text>
</comment>
<sequence length="112" mass="12895">MEILAFFFFIWIIQHIDFSIWKLGSYKCFFLKEPAPLLSHEVDCTLEIQTFQPACILSSSGFVPIFSPLESLVNWAPVYLDKDKMSCNKIIADGLKSLLLLVISFLMYKHSI</sequence>
<organism evidence="1 2">
    <name type="scientific">Salix purpurea</name>
    <name type="common">Purple osier willow</name>
    <dbReference type="NCBI Taxonomy" id="77065"/>
    <lineage>
        <taxon>Eukaryota</taxon>
        <taxon>Viridiplantae</taxon>
        <taxon>Streptophyta</taxon>
        <taxon>Embryophyta</taxon>
        <taxon>Tracheophyta</taxon>
        <taxon>Spermatophyta</taxon>
        <taxon>Magnoliopsida</taxon>
        <taxon>eudicotyledons</taxon>
        <taxon>Gunneridae</taxon>
        <taxon>Pentapetalae</taxon>
        <taxon>rosids</taxon>
        <taxon>fabids</taxon>
        <taxon>Malpighiales</taxon>
        <taxon>Salicaceae</taxon>
        <taxon>Saliceae</taxon>
        <taxon>Salix</taxon>
    </lineage>
</organism>
<name>A0A9Q0UM57_SALPP</name>
<protein>
    <submittedName>
        <fullName evidence="1">Uncharacterized protein</fullName>
    </submittedName>
</protein>
<dbReference type="EMBL" id="JAPFFK010000012">
    <property type="protein sequence ID" value="KAJ6732516.1"/>
    <property type="molecule type" value="Genomic_DNA"/>
</dbReference>
<evidence type="ECO:0000313" key="2">
    <source>
        <dbReference type="Proteomes" id="UP001151532"/>
    </source>
</evidence>
<dbReference type="AlphaFoldDB" id="A0A9Q0UM57"/>
<proteinExistence type="predicted"/>